<evidence type="ECO:0000256" key="3">
    <source>
        <dbReference type="ARBA" id="ARBA00022771"/>
    </source>
</evidence>
<dbReference type="PANTHER" id="PTHR46367">
    <property type="entry name" value="ATAXIN-7-LIKE PROTEIN 3"/>
    <property type="match status" value="1"/>
</dbReference>
<keyword evidence="5" id="KW-0156">Chromatin regulator</keyword>
<keyword evidence="9" id="KW-0539">Nucleus</keyword>
<dbReference type="InterPro" id="IPR013243">
    <property type="entry name" value="SCA7_dom"/>
</dbReference>
<evidence type="ECO:0000256" key="2">
    <source>
        <dbReference type="ARBA" id="ARBA00022723"/>
    </source>
</evidence>
<keyword evidence="7" id="KW-0010">Activator</keyword>
<dbReference type="Gene3D" id="3.30.160.60">
    <property type="entry name" value="Classic Zinc Finger"/>
    <property type="match status" value="1"/>
</dbReference>
<dbReference type="PANTHER" id="PTHR46367:SF1">
    <property type="entry name" value="ATAXIN-7-LIKE PROTEIN 3"/>
    <property type="match status" value="1"/>
</dbReference>
<reference evidence="12" key="1">
    <citation type="journal article" date="2022" name="bioRxiv">
        <title>Genomics of Preaxostyla Flagellates Illuminates Evolutionary Transitions and the Path Towards Mitochondrial Loss.</title>
        <authorList>
            <person name="Novak L.V.F."/>
            <person name="Treitli S.C."/>
            <person name="Pyrih J."/>
            <person name="Halakuc P."/>
            <person name="Pipaliya S.V."/>
            <person name="Vacek V."/>
            <person name="Brzon O."/>
            <person name="Soukal P."/>
            <person name="Eme L."/>
            <person name="Dacks J.B."/>
            <person name="Karnkowska A."/>
            <person name="Elias M."/>
            <person name="Hampl V."/>
        </authorList>
    </citation>
    <scope>NUCLEOTIDE SEQUENCE</scope>
    <source>
        <strain evidence="12">RCP-MX</strain>
    </source>
</reference>
<keyword evidence="4" id="KW-0862">Zinc</keyword>
<feature type="compositionally biased region" description="Acidic residues" evidence="10">
    <location>
        <begin position="344"/>
        <end position="353"/>
    </location>
</feature>
<feature type="compositionally biased region" description="Pro residues" evidence="10">
    <location>
        <begin position="235"/>
        <end position="266"/>
    </location>
</feature>
<dbReference type="Pfam" id="PF08209">
    <property type="entry name" value="Sgf11"/>
    <property type="match status" value="1"/>
</dbReference>
<keyword evidence="13" id="KW-1185">Reference proteome</keyword>
<dbReference type="InterPro" id="IPR013246">
    <property type="entry name" value="SAGA_su_Sgf11"/>
</dbReference>
<evidence type="ECO:0000256" key="1">
    <source>
        <dbReference type="ARBA" id="ARBA00004123"/>
    </source>
</evidence>
<comment type="subcellular location">
    <subcellularLocation>
        <location evidence="1">Nucleus</location>
    </subcellularLocation>
</comment>
<gene>
    <name evidence="12" type="ORF">PAPYR_11217</name>
</gene>
<proteinExistence type="predicted"/>
<dbReference type="PROSITE" id="PS51505">
    <property type="entry name" value="SCA7"/>
    <property type="match status" value="1"/>
</dbReference>
<evidence type="ECO:0000313" key="13">
    <source>
        <dbReference type="Proteomes" id="UP001141327"/>
    </source>
</evidence>
<dbReference type="Proteomes" id="UP001141327">
    <property type="component" value="Unassembled WGS sequence"/>
</dbReference>
<feature type="compositionally biased region" description="Basic residues" evidence="10">
    <location>
        <begin position="357"/>
        <end position="375"/>
    </location>
</feature>
<evidence type="ECO:0000259" key="11">
    <source>
        <dbReference type="PROSITE" id="PS51505"/>
    </source>
</evidence>
<evidence type="ECO:0000313" key="12">
    <source>
        <dbReference type="EMBL" id="KAJ4454148.1"/>
    </source>
</evidence>
<accession>A0ABQ8U627</accession>
<evidence type="ECO:0000256" key="7">
    <source>
        <dbReference type="ARBA" id="ARBA00023159"/>
    </source>
</evidence>
<protein>
    <recommendedName>
        <fullName evidence="11">SCA7 domain-containing protein</fullName>
    </recommendedName>
</protein>
<comment type="caution">
    <text evidence="12">The sequence shown here is derived from an EMBL/GenBank/DDBJ whole genome shotgun (WGS) entry which is preliminary data.</text>
</comment>
<keyword evidence="6" id="KW-0805">Transcription regulation</keyword>
<evidence type="ECO:0000256" key="8">
    <source>
        <dbReference type="ARBA" id="ARBA00023163"/>
    </source>
</evidence>
<keyword evidence="8" id="KW-0804">Transcription</keyword>
<evidence type="ECO:0000256" key="10">
    <source>
        <dbReference type="SAM" id="MobiDB-lite"/>
    </source>
</evidence>
<evidence type="ECO:0000256" key="4">
    <source>
        <dbReference type="ARBA" id="ARBA00022833"/>
    </source>
</evidence>
<feature type="region of interest" description="Disordered" evidence="10">
    <location>
        <begin position="196"/>
        <end position="415"/>
    </location>
</feature>
<organism evidence="12 13">
    <name type="scientific">Paratrimastix pyriformis</name>
    <dbReference type="NCBI Taxonomy" id="342808"/>
    <lineage>
        <taxon>Eukaryota</taxon>
        <taxon>Metamonada</taxon>
        <taxon>Preaxostyla</taxon>
        <taxon>Paratrimastigidae</taxon>
        <taxon>Paratrimastix</taxon>
    </lineage>
</organism>
<dbReference type="Gene3D" id="6.10.140.1270">
    <property type="match status" value="1"/>
</dbReference>
<dbReference type="InterPro" id="IPR051078">
    <property type="entry name" value="SGF11"/>
</dbReference>
<feature type="compositionally biased region" description="Basic and acidic residues" evidence="10">
    <location>
        <begin position="204"/>
        <end position="220"/>
    </location>
</feature>
<sequence>MHIDALGRRWAPLRFAGDHIEIRVHAALLWPNAGIQPPRSVGSSLALTRNPWATHRFSLGIAVFGIAQLQDLLETLSHSGTASLLSALCTDVIDDLIFSVAGEAYQSREDNGMHSGATWLYHAEEPLVNPSVSRFNRLATTDLTCFHCGRAISAARFAPHLERCMIFGRSSLLPLGSHPPSPTPARSRDDFLVPPLSARSASRHGPEAHPREVAPVERESPIPLPDGSPSTAMPAPAPPPVSASQSPPRPPPEIRPPLAGLPPPERPLGRGRKRVLADELEDTALPAVPPPPAPAVAEAPSELLEEPWSPILPDLGAQTSPPPGAHAGPPGDAEEEAATGTEPSPEEDDDDDDASGHSRKPHRRTGGKQRRRVAAKRPVCAARRRSHRSEPPASTGGLQVPPPGPTPTDLSVPVGAPAAVPQLSRQVRKGLTQFPNIEQLVSTFPPSAPPRTMHELLGALFTQFCGVVSEGTGKMCANNLRCKYHSKAQQSATRTRYLALHEEDPNLMHRLVGIQKFSLSAFRLSPAVLRFSLGAV</sequence>
<keyword evidence="2" id="KW-0479">Metal-binding</keyword>
<feature type="compositionally biased region" description="Low complexity" evidence="10">
    <location>
        <begin position="295"/>
        <end position="313"/>
    </location>
</feature>
<feature type="domain" description="SCA7" evidence="11">
    <location>
        <begin position="452"/>
        <end position="519"/>
    </location>
</feature>
<name>A0ABQ8U627_9EUKA</name>
<keyword evidence="3" id="KW-0863">Zinc-finger</keyword>
<evidence type="ECO:0000256" key="5">
    <source>
        <dbReference type="ARBA" id="ARBA00022853"/>
    </source>
</evidence>
<evidence type="ECO:0000256" key="6">
    <source>
        <dbReference type="ARBA" id="ARBA00023015"/>
    </source>
</evidence>
<evidence type="ECO:0000256" key="9">
    <source>
        <dbReference type="ARBA" id="ARBA00023242"/>
    </source>
</evidence>
<dbReference type="EMBL" id="JAPMOS010000181">
    <property type="protein sequence ID" value="KAJ4454148.1"/>
    <property type="molecule type" value="Genomic_DNA"/>
</dbReference>